<dbReference type="SUPFAM" id="SSF48403">
    <property type="entry name" value="Ankyrin repeat"/>
    <property type="match status" value="1"/>
</dbReference>
<sequence length="178" mass="19472">MRTTAVIHQEVWKTRHFPSKEEHRVHSSSAKIFGNLFDLLGPMLNEFHTGARLGPHDLVQASGVLVCVSFGQIALPILRLLLTLGADPDSSPPDWPYLRPVNVASRRFTGITPLHVATACSSRRMCEFLLKRGADVNITDVAGKSALEKADEAELDSVAEILRAFLPAFNLGCSGSRK</sequence>
<evidence type="ECO:0000256" key="1">
    <source>
        <dbReference type="PROSITE-ProRule" id="PRU00023"/>
    </source>
</evidence>
<dbReference type="PROSITE" id="PS50088">
    <property type="entry name" value="ANK_REPEAT"/>
    <property type="match status" value="1"/>
</dbReference>
<evidence type="ECO:0000313" key="2">
    <source>
        <dbReference type="EMBL" id="KAF4656934.1"/>
    </source>
</evidence>
<dbReference type="SMART" id="SM00248">
    <property type="entry name" value="ANK"/>
    <property type="match status" value="2"/>
</dbReference>
<comment type="caution">
    <text evidence="2">The sequence shown here is derived from an EMBL/GenBank/DDBJ whole genome shotgun (WGS) entry which is preliminary data.</text>
</comment>
<feature type="repeat" description="ANK" evidence="1">
    <location>
        <begin position="109"/>
        <end position="141"/>
    </location>
</feature>
<name>A0A7J6LCH0_PERCH</name>
<proteinExistence type="predicted"/>
<dbReference type="Gene3D" id="1.25.40.20">
    <property type="entry name" value="Ankyrin repeat-containing domain"/>
    <property type="match status" value="1"/>
</dbReference>
<dbReference type="EMBL" id="JAAPAO010000569">
    <property type="protein sequence ID" value="KAF4656934.1"/>
    <property type="molecule type" value="Genomic_DNA"/>
</dbReference>
<organism evidence="2 3">
    <name type="scientific">Perkinsus chesapeaki</name>
    <name type="common">Clam parasite</name>
    <name type="synonym">Perkinsus andrewsi</name>
    <dbReference type="NCBI Taxonomy" id="330153"/>
    <lineage>
        <taxon>Eukaryota</taxon>
        <taxon>Sar</taxon>
        <taxon>Alveolata</taxon>
        <taxon>Perkinsozoa</taxon>
        <taxon>Perkinsea</taxon>
        <taxon>Perkinsida</taxon>
        <taxon>Perkinsidae</taxon>
        <taxon>Perkinsus</taxon>
    </lineage>
</organism>
<keyword evidence="3" id="KW-1185">Reference proteome</keyword>
<reference evidence="2 3" key="1">
    <citation type="submission" date="2020-04" db="EMBL/GenBank/DDBJ databases">
        <title>Perkinsus chesapeaki whole genome sequence.</title>
        <authorList>
            <person name="Bogema D.R."/>
        </authorList>
    </citation>
    <scope>NUCLEOTIDE SEQUENCE [LARGE SCALE GENOMIC DNA]</scope>
    <source>
        <strain evidence="2">ATCC PRA-425</strain>
    </source>
</reference>
<protein>
    <submittedName>
        <fullName evidence="2">Uncharacterized protein</fullName>
    </submittedName>
</protein>
<dbReference type="Pfam" id="PF00023">
    <property type="entry name" value="Ank"/>
    <property type="match status" value="1"/>
</dbReference>
<dbReference type="AlphaFoldDB" id="A0A7J6LCH0"/>
<dbReference type="PROSITE" id="PS50297">
    <property type="entry name" value="ANK_REP_REGION"/>
    <property type="match status" value="1"/>
</dbReference>
<dbReference type="InterPro" id="IPR002110">
    <property type="entry name" value="Ankyrin_rpt"/>
</dbReference>
<keyword evidence="1" id="KW-0040">ANK repeat</keyword>
<gene>
    <name evidence="2" type="ORF">FOL47_008668</name>
</gene>
<evidence type="ECO:0000313" key="3">
    <source>
        <dbReference type="Proteomes" id="UP000591131"/>
    </source>
</evidence>
<dbReference type="OrthoDB" id="194358at2759"/>
<dbReference type="InterPro" id="IPR036770">
    <property type="entry name" value="Ankyrin_rpt-contain_sf"/>
</dbReference>
<dbReference type="Proteomes" id="UP000591131">
    <property type="component" value="Unassembled WGS sequence"/>
</dbReference>
<accession>A0A7J6LCH0</accession>